<gene>
    <name evidence="1" type="ORF">DCC81_23060</name>
</gene>
<accession>A0A2T7BDX1</accession>
<dbReference type="EMBL" id="QCYK01000003">
    <property type="protein sequence ID" value="PUZ23275.1"/>
    <property type="molecule type" value="Genomic_DNA"/>
</dbReference>
<dbReference type="OrthoDB" id="9814791at2"/>
<evidence type="ECO:0000313" key="1">
    <source>
        <dbReference type="EMBL" id="PUZ23275.1"/>
    </source>
</evidence>
<dbReference type="Proteomes" id="UP000244450">
    <property type="component" value="Unassembled WGS sequence"/>
</dbReference>
<dbReference type="Pfam" id="PF06475">
    <property type="entry name" value="Glycolipid_bind"/>
    <property type="match status" value="1"/>
</dbReference>
<proteinExistence type="predicted"/>
<name>A0A2T7BDX1_9BACT</name>
<sequence length="213" mass="24273">MDTALITQAPDRKLAPKKRRLKHMQQASLVWAAEKWPATELFQFFTTADGYLATGHMTGLVNATPFALEYKISLNPHWVITAAHIRSLTNVQQTIGLHHNGQGQWEDADGHLLSRLQGCMDVDISLTPFTNTLPIRRLHWQEGVPQVIDVVYIDVPSFKVEHVRQRYTALRKGVFLYENMTNDFKAELNVDEHGLVIHYPGVYARVFAEVVKD</sequence>
<protein>
    <submittedName>
        <fullName evidence="1">Uncharacterized protein</fullName>
    </submittedName>
</protein>
<dbReference type="AlphaFoldDB" id="A0A2T7BDX1"/>
<dbReference type="InterPro" id="IPR009467">
    <property type="entry name" value="Glycolipid-bd_prot_put"/>
</dbReference>
<evidence type="ECO:0000313" key="2">
    <source>
        <dbReference type="Proteomes" id="UP000244450"/>
    </source>
</evidence>
<keyword evidence="2" id="KW-1185">Reference proteome</keyword>
<organism evidence="1 2">
    <name type="scientific">Chitinophaga parva</name>
    <dbReference type="NCBI Taxonomy" id="2169414"/>
    <lineage>
        <taxon>Bacteria</taxon>
        <taxon>Pseudomonadati</taxon>
        <taxon>Bacteroidota</taxon>
        <taxon>Chitinophagia</taxon>
        <taxon>Chitinophagales</taxon>
        <taxon>Chitinophagaceae</taxon>
        <taxon>Chitinophaga</taxon>
    </lineage>
</organism>
<dbReference type="SUPFAM" id="SSF159275">
    <property type="entry name" value="PA1994-like"/>
    <property type="match status" value="1"/>
</dbReference>
<comment type="caution">
    <text evidence="1">The sequence shown here is derived from an EMBL/GenBank/DDBJ whole genome shotgun (WGS) entry which is preliminary data.</text>
</comment>
<reference evidence="1 2" key="1">
    <citation type="submission" date="2018-04" db="EMBL/GenBank/DDBJ databases">
        <title>Chitinophaga fuyangensis sp. nov., isolated from soil in a chemical factory.</title>
        <authorList>
            <person name="Chen K."/>
        </authorList>
    </citation>
    <scope>NUCLEOTIDE SEQUENCE [LARGE SCALE GENOMIC DNA]</scope>
    <source>
        <strain evidence="1 2">LY-1</strain>
    </source>
</reference>